<name>A0A816DRU2_9BILA</name>
<feature type="non-terminal residue" evidence="1">
    <location>
        <position position="1"/>
    </location>
</feature>
<accession>A0A816DRU2</accession>
<dbReference type="EMBL" id="CAJNOW010014957">
    <property type="protein sequence ID" value="CAF1637591.1"/>
    <property type="molecule type" value="Genomic_DNA"/>
</dbReference>
<dbReference type="EMBL" id="CAJOBJ010137820">
    <property type="protein sequence ID" value="CAF4749891.1"/>
    <property type="molecule type" value="Genomic_DNA"/>
</dbReference>
<comment type="caution">
    <text evidence="1">The sequence shown here is derived from an EMBL/GenBank/DDBJ whole genome shotgun (WGS) entry which is preliminary data.</text>
</comment>
<reference evidence="1" key="1">
    <citation type="submission" date="2021-02" db="EMBL/GenBank/DDBJ databases">
        <authorList>
            <person name="Nowell W R."/>
        </authorList>
    </citation>
    <scope>NUCLEOTIDE SEQUENCE</scope>
</reference>
<evidence type="ECO:0000313" key="1">
    <source>
        <dbReference type="EMBL" id="CAF1637591.1"/>
    </source>
</evidence>
<protein>
    <submittedName>
        <fullName evidence="1">Uncharacterized protein</fullName>
    </submittedName>
</protein>
<sequence length="20" mass="2239">LSSASKVEYYEPTTLPLKVL</sequence>
<organism evidence="1 3">
    <name type="scientific">Rotaria magnacalcarata</name>
    <dbReference type="NCBI Taxonomy" id="392030"/>
    <lineage>
        <taxon>Eukaryota</taxon>
        <taxon>Metazoa</taxon>
        <taxon>Spiralia</taxon>
        <taxon>Gnathifera</taxon>
        <taxon>Rotifera</taxon>
        <taxon>Eurotatoria</taxon>
        <taxon>Bdelloidea</taxon>
        <taxon>Philodinida</taxon>
        <taxon>Philodinidae</taxon>
        <taxon>Rotaria</taxon>
    </lineage>
</organism>
<gene>
    <name evidence="2" type="ORF">GIL414_LOCUS45104</name>
    <name evidence="1" type="ORF">KQP761_LOCUS27424</name>
</gene>
<dbReference type="AlphaFoldDB" id="A0A816DRU2"/>
<proteinExistence type="predicted"/>
<evidence type="ECO:0000313" key="2">
    <source>
        <dbReference type="EMBL" id="CAF4749891.1"/>
    </source>
</evidence>
<dbReference type="Proteomes" id="UP000681720">
    <property type="component" value="Unassembled WGS sequence"/>
</dbReference>
<dbReference type="Proteomes" id="UP000663834">
    <property type="component" value="Unassembled WGS sequence"/>
</dbReference>
<evidence type="ECO:0000313" key="3">
    <source>
        <dbReference type="Proteomes" id="UP000663834"/>
    </source>
</evidence>